<dbReference type="Pfam" id="PF00388">
    <property type="entry name" value="PI-PLC-X"/>
    <property type="match status" value="1"/>
</dbReference>
<dbReference type="PROSITE" id="PS50007">
    <property type="entry name" value="PIPLC_X_DOMAIN"/>
    <property type="match status" value="1"/>
</dbReference>
<dbReference type="Gene3D" id="3.20.20.190">
    <property type="entry name" value="Phosphatidylinositol (PI) phosphodiesterase"/>
    <property type="match status" value="1"/>
</dbReference>
<keyword evidence="2" id="KW-0732">Signal</keyword>
<dbReference type="PANTHER" id="PTHR13593">
    <property type="match status" value="1"/>
</dbReference>
<evidence type="ECO:0000256" key="2">
    <source>
        <dbReference type="SAM" id="SignalP"/>
    </source>
</evidence>
<dbReference type="Proteomes" id="UP001610728">
    <property type="component" value="Unassembled WGS sequence"/>
</dbReference>
<protein>
    <submittedName>
        <fullName evidence="4">1-phosphatidylinositol phosphodiesterase</fullName>
    </submittedName>
</protein>
<proteinExistence type="predicted"/>
<dbReference type="InterPro" id="IPR000909">
    <property type="entry name" value="PLipase_C_PInositol-sp_X_dom"/>
</dbReference>
<organism evidence="4 5">
    <name type="scientific">Ceratocystis lukuohia</name>
    <dbReference type="NCBI Taxonomy" id="2019550"/>
    <lineage>
        <taxon>Eukaryota</taxon>
        <taxon>Fungi</taxon>
        <taxon>Dikarya</taxon>
        <taxon>Ascomycota</taxon>
        <taxon>Pezizomycotina</taxon>
        <taxon>Sordariomycetes</taxon>
        <taxon>Hypocreomycetidae</taxon>
        <taxon>Microascales</taxon>
        <taxon>Ceratocystidaceae</taxon>
        <taxon>Ceratocystis</taxon>
    </lineage>
</organism>
<feature type="chain" id="PRO_5046972652" evidence="2">
    <location>
        <begin position="18"/>
        <end position="356"/>
    </location>
</feature>
<dbReference type="SUPFAM" id="SSF51695">
    <property type="entry name" value="PLC-like phosphodiesterases"/>
    <property type="match status" value="1"/>
</dbReference>
<comment type="caution">
    <text evidence="4">The sequence shown here is derived from an EMBL/GenBank/DDBJ whole genome shotgun (WGS) entry which is preliminary data.</text>
</comment>
<evidence type="ECO:0000313" key="5">
    <source>
        <dbReference type="Proteomes" id="UP001610728"/>
    </source>
</evidence>
<reference evidence="4 5" key="1">
    <citation type="submission" date="2020-05" db="EMBL/GenBank/DDBJ databases">
        <title>Ceratocystis lukuohia genome.</title>
        <authorList>
            <person name="Harrington T.C."/>
            <person name="Kim K."/>
            <person name="Mayers C.G."/>
        </authorList>
    </citation>
    <scope>NUCLEOTIDE SEQUENCE [LARGE SCALE GENOMIC DNA]</scope>
    <source>
        <strain evidence="4 5">C4212</strain>
    </source>
</reference>
<sequence>MYFSLFTILAFLAFSQAASFQGVDDYWSFDVGAGKNADWMSNLADDTPLSSLSIPGTRGSASSTFKSPIIRTQSEDIVPQLVGGIRYMDISCNYYNYGLKVYHAAYRTSYSLETLLRTLNQFLDEHPRETIILRIQTDTHPKFINSRFEDFMTSTYYKDDVRRVYSLNTDEITAVPTLGEIRGKIFILQDFETSPPGRYGLPWNSDAVSSYSKGMTVGTLFLNSVWASAQSHLSEAPSMESNKLHITYTTASFGVDPINLAARNSPRSGMNKRLGEYLSNNKGECFGIIVMDFPGQYLVQQILKLNDKHLSLDIHGVPQDRADTSMADEAAHGIADGEVVESSATVRDDEASPADS</sequence>
<dbReference type="RefSeq" id="XP_070856365.1">
    <property type="nucleotide sequence ID" value="XM_071001463.1"/>
</dbReference>
<dbReference type="SMART" id="SM00148">
    <property type="entry name" value="PLCXc"/>
    <property type="match status" value="1"/>
</dbReference>
<dbReference type="GeneID" id="98120871"/>
<dbReference type="EMBL" id="JABSNW010000008">
    <property type="protein sequence ID" value="KAL2885185.1"/>
    <property type="molecule type" value="Genomic_DNA"/>
</dbReference>
<evidence type="ECO:0000313" key="4">
    <source>
        <dbReference type="EMBL" id="KAL2885185.1"/>
    </source>
</evidence>
<gene>
    <name evidence="4" type="ORF">HOO65_080135</name>
</gene>
<accession>A0ABR4MA76</accession>
<evidence type="ECO:0000259" key="3">
    <source>
        <dbReference type="SMART" id="SM00148"/>
    </source>
</evidence>
<name>A0ABR4MA76_9PEZI</name>
<feature type="region of interest" description="Disordered" evidence="1">
    <location>
        <begin position="334"/>
        <end position="356"/>
    </location>
</feature>
<keyword evidence="5" id="KW-1185">Reference proteome</keyword>
<dbReference type="InterPro" id="IPR017946">
    <property type="entry name" value="PLC-like_Pdiesterase_TIM-brl"/>
</dbReference>
<dbReference type="InterPro" id="IPR051057">
    <property type="entry name" value="PI-PLC_domain"/>
</dbReference>
<dbReference type="PANTHER" id="PTHR13593:SF113">
    <property type="entry name" value="SI:DKEY-266F7.9"/>
    <property type="match status" value="1"/>
</dbReference>
<feature type="signal peptide" evidence="2">
    <location>
        <begin position="1"/>
        <end position="17"/>
    </location>
</feature>
<feature type="domain" description="Phosphatidylinositol-specific phospholipase C X" evidence="3">
    <location>
        <begin position="45"/>
        <end position="190"/>
    </location>
</feature>
<evidence type="ECO:0000256" key="1">
    <source>
        <dbReference type="SAM" id="MobiDB-lite"/>
    </source>
</evidence>